<dbReference type="PROSITE" id="PS50113">
    <property type="entry name" value="PAC"/>
    <property type="match status" value="1"/>
</dbReference>
<dbReference type="InterPro" id="IPR035965">
    <property type="entry name" value="PAS-like_dom_sf"/>
</dbReference>
<dbReference type="CDD" id="cd00130">
    <property type="entry name" value="PAS"/>
    <property type="match status" value="1"/>
</dbReference>
<dbReference type="Pfam" id="PF13426">
    <property type="entry name" value="PAS_9"/>
    <property type="match status" value="1"/>
</dbReference>
<dbReference type="NCBIfam" id="TIGR00229">
    <property type="entry name" value="sensory_box"/>
    <property type="match status" value="1"/>
</dbReference>
<gene>
    <name evidence="3" type="ORF">C8D98_0351</name>
</gene>
<dbReference type="Proteomes" id="UP000294614">
    <property type="component" value="Unassembled WGS sequence"/>
</dbReference>
<dbReference type="SUPFAM" id="SSF55785">
    <property type="entry name" value="PYP-like sensor domain (PAS domain)"/>
    <property type="match status" value="1"/>
</dbReference>
<dbReference type="Gene3D" id="3.30.450.20">
    <property type="entry name" value="PAS domain"/>
    <property type="match status" value="1"/>
</dbReference>
<dbReference type="InterPro" id="IPR000014">
    <property type="entry name" value="PAS"/>
</dbReference>
<dbReference type="AlphaFoldDB" id="A0A4R1KBJ5"/>
<dbReference type="RefSeq" id="WP_132871462.1">
    <property type="nucleotide sequence ID" value="NZ_JAJUHT010000002.1"/>
</dbReference>
<feature type="coiled-coil region" evidence="1">
    <location>
        <begin position="262"/>
        <end position="343"/>
    </location>
</feature>
<comment type="caution">
    <text evidence="3">The sequence shown here is derived from an EMBL/GenBank/DDBJ whole genome shotgun (WGS) entry which is preliminary data.</text>
</comment>
<sequence>MNTLISRISVLFRECSFPVYVYLPDSGDFYQVVAGQHEKVPVPVTMRGYLDTEDMYFQSFKKGDNLMSFYFLRSVQEGQRVVVMINSDKNRYNLNAVARSFNSVVVEAQESVRVLRHSRMKMMKLLDGLKMPLFSVSGEYQIINVNKALADFLGIANIPEIIGKKCYEVIHGRTEPCAFCRMAELMTGESVGTQNIRIEKNGGTRHFEHHMFPVYDQTGELNEFGEFMFDITENFQLVQSIEKYKERVKSFQKAEVDKMNEIGDLKKAYKDLEKNYDEVFLKNRKMSKALEKLFSDDNINELLKLRQENKDIKNKLVRSATALKNFQSTLELQQEKYNDLSKRTVYQLERLINTVNKKSVVTDKELGTLLKMVTDEIKSIRRHLKLEAPPEQD</sequence>
<dbReference type="InterPro" id="IPR000700">
    <property type="entry name" value="PAS-assoc_C"/>
</dbReference>
<name>A0A4R1KBJ5_9BACT</name>
<evidence type="ECO:0000313" key="3">
    <source>
        <dbReference type="EMBL" id="TCK61845.1"/>
    </source>
</evidence>
<proteinExistence type="predicted"/>
<evidence type="ECO:0000313" key="4">
    <source>
        <dbReference type="Proteomes" id="UP000294614"/>
    </source>
</evidence>
<organism evidence="3 4">
    <name type="scientific">Seleniivibrio woodruffii</name>
    <dbReference type="NCBI Taxonomy" id="1078050"/>
    <lineage>
        <taxon>Bacteria</taxon>
        <taxon>Pseudomonadati</taxon>
        <taxon>Deferribacterota</taxon>
        <taxon>Deferribacteres</taxon>
        <taxon>Deferribacterales</taxon>
        <taxon>Geovibrionaceae</taxon>
        <taxon>Seleniivibrio</taxon>
    </lineage>
</organism>
<keyword evidence="4" id="KW-1185">Reference proteome</keyword>
<evidence type="ECO:0000256" key="1">
    <source>
        <dbReference type="SAM" id="Coils"/>
    </source>
</evidence>
<feature type="domain" description="PAC" evidence="2">
    <location>
        <begin position="189"/>
        <end position="243"/>
    </location>
</feature>
<evidence type="ECO:0000259" key="2">
    <source>
        <dbReference type="PROSITE" id="PS50113"/>
    </source>
</evidence>
<keyword evidence="1" id="KW-0175">Coiled coil</keyword>
<accession>A0A4R1KBJ5</accession>
<dbReference type="OrthoDB" id="9798759at2"/>
<reference evidence="3 4" key="1">
    <citation type="submission" date="2019-03" db="EMBL/GenBank/DDBJ databases">
        <title>Genomic Encyclopedia of Type Strains, Phase IV (KMG-IV): sequencing the most valuable type-strain genomes for metagenomic binning, comparative biology and taxonomic classification.</title>
        <authorList>
            <person name="Goeker M."/>
        </authorList>
    </citation>
    <scope>NUCLEOTIDE SEQUENCE [LARGE SCALE GENOMIC DNA]</scope>
    <source>
        <strain evidence="3 4">DSM 24984</strain>
    </source>
</reference>
<protein>
    <submittedName>
        <fullName evidence="3">PAS domain S-box-containing protein</fullName>
    </submittedName>
</protein>
<dbReference type="EMBL" id="SMGG01000003">
    <property type="protein sequence ID" value="TCK61845.1"/>
    <property type="molecule type" value="Genomic_DNA"/>
</dbReference>